<dbReference type="SUPFAM" id="SSF53474">
    <property type="entry name" value="alpha/beta-Hydrolases"/>
    <property type="match status" value="1"/>
</dbReference>
<dbReference type="SUPFAM" id="SSF53271">
    <property type="entry name" value="PRTase-like"/>
    <property type="match status" value="1"/>
</dbReference>
<dbReference type="CDD" id="cd06223">
    <property type="entry name" value="PRTases_typeI"/>
    <property type="match status" value="1"/>
</dbReference>
<keyword evidence="2" id="KW-0328">Glycosyltransferase</keyword>
<feature type="domain" description="Phosphoribosyltransferase" evidence="1">
    <location>
        <begin position="7"/>
        <end position="187"/>
    </location>
</feature>
<organism evidence="2 3">
    <name type="scientific">Streptomyces litchfieldiae</name>
    <dbReference type="NCBI Taxonomy" id="3075543"/>
    <lineage>
        <taxon>Bacteria</taxon>
        <taxon>Bacillati</taxon>
        <taxon>Actinomycetota</taxon>
        <taxon>Actinomycetes</taxon>
        <taxon>Kitasatosporales</taxon>
        <taxon>Streptomycetaceae</taxon>
        <taxon>Streptomyces</taxon>
    </lineage>
</organism>
<dbReference type="Proteomes" id="UP001183246">
    <property type="component" value="Unassembled WGS sequence"/>
</dbReference>
<comment type="caution">
    <text evidence="2">The sequence shown here is derived from an EMBL/GenBank/DDBJ whole genome shotgun (WGS) entry which is preliminary data.</text>
</comment>
<proteinExistence type="predicted"/>
<dbReference type="GO" id="GO:0016757">
    <property type="term" value="F:glycosyltransferase activity"/>
    <property type="evidence" value="ECO:0007669"/>
    <property type="project" value="UniProtKB-KW"/>
</dbReference>
<dbReference type="InterPro" id="IPR000836">
    <property type="entry name" value="PRTase_dom"/>
</dbReference>
<evidence type="ECO:0000313" key="3">
    <source>
        <dbReference type="Proteomes" id="UP001183246"/>
    </source>
</evidence>
<dbReference type="InterPro" id="IPR029058">
    <property type="entry name" value="AB_hydrolase_fold"/>
</dbReference>
<dbReference type="Pfam" id="PF00156">
    <property type="entry name" value="Pribosyltran"/>
    <property type="match status" value="1"/>
</dbReference>
<evidence type="ECO:0000259" key="1">
    <source>
        <dbReference type="Pfam" id="PF00156"/>
    </source>
</evidence>
<name>A0ABU2MJB2_9ACTN</name>
<sequence>MIYADRIDAGRRLAHELAHLRDADVVVLGLPRGGVPVAAEVASSLGAPLDVGVVRKLGVPFQPELAMGAIAEDGARVINDQVVTTARVDDGDIAQVEESERAELDRRAREYRGGRPPVSVAGRTVVVVDDGIATGATARAACRAARARHAERVVLAVPVAPRDAKARVGADADEFVCPELPYDFAAVGQFYRDFAQTTDHEVVECLRQGSTRQVTIPAGEAELPGELNIPQGARGVVVFVHGSGSSRLSPRNRFVADALNGAGLGTLLFDLLTEAEEHDRANVFDIGMLADRLATATRWLEGDLPIGYFGASTGAAAALWAAADPDLPVAAVVSRGGRPDLAGERLGSVTAPTLLIVGGNDPQVLELNHTALLSLGDGHDLKVVPGATHLFEEPGALSQVAELARDWFTTHLGG</sequence>
<gene>
    <name evidence="2" type="ORF">RM590_02755</name>
</gene>
<protein>
    <submittedName>
        <fullName evidence="2">Phosphoribosyltransferase family protein</fullName>
    </submittedName>
</protein>
<dbReference type="EMBL" id="JAVREL010000001">
    <property type="protein sequence ID" value="MDT0341566.1"/>
    <property type="molecule type" value="Genomic_DNA"/>
</dbReference>
<accession>A0ABU2MJB2</accession>
<dbReference type="Gene3D" id="3.40.50.2020">
    <property type="match status" value="1"/>
</dbReference>
<keyword evidence="3" id="KW-1185">Reference proteome</keyword>
<dbReference type="RefSeq" id="WP_311702838.1">
    <property type="nucleotide sequence ID" value="NZ_JAVREL010000001.1"/>
</dbReference>
<keyword evidence="2" id="KW-0808">Transferase</keyword>
<evidence type="ECO:0000313" key="2">
    <source>
        <dbReference type="EMBL" id="MDT0341566.1"/>
    </source>
</evidence>
<reference evidence="3" key="1">
    <citation type="submission" date="2023-07" db="EMBL/GenBank/DDBJ databases">
        <title>30 novel species of actinomycetes from the DSMZ collection.</title>
        <authorList>
            <person name="Nouioui I."/>
        </authorList>
    </citation>
    <scope>NUCLEOTIDE SEQUENCE [LARGE SCALE GENOMIC DNA]</scope>
    <source>
        <strain evidence="3">DSM 44938</strain>
    </source>
</reference>
<dbReference type="InterPro" id="IPR029057">
    <property type="entry name" value="PRTase-like"/>
</dbReference>
<dbReference type="Gene3D" id="3.40.50.1820">
    <property type="entry name" value="alpha/beta hydrolase"/>
    <property type="match status" value="1"/>
</dbReference>
<dbReference type="Gene3D" id="3.30.1310.20">
    <property type="entry name" value="PRTase-like"/>
    <property type="match status" value="1"/>
</dbReference>